<proteinExistence type="predicted"/>
<name>X1EMF0_9ZZZZ</name>
<gene>
    <name evidence="1" type="ORF">S01H4_59615</name>
</gene>
<sequence>MRKQHPPDRARRVRREFLVFPKRIKDETHWWEWACWLEHYTRGTYMGAWFPEKWLAQDDYDCWVVKGQWYLVRHAGTRDATIVTRDEYIASRTERR</sequence>
<dbReference type="AlphaFoldDB" id="X1EMF0"/>
<dbReference type="EMBL" id="BART01034991">
    <property type="protein sequence ID" value="GAH09838.1"/>
    <property type="molecule type" value="Genomic_DNA"/>
</dbReference>
<evidence type="ECO:0000313" key="1">
    <source>
        <dbReference type="EMBL" id="GAH09838.1"/>
    </source>
</evidence>
<organism evidence="1">
    <name type="scientific">marine sediment metagenome</name>
    <dbReference type="NCBI Taxonomy" id="412755"/>
    <lineage>
        <taxon>unclassified sequences</taxon>
        <taxon>metagenomes</taxon>
        <taxon>ecological metagenomes</taxon>
    </lineage>
</organism>
<accession>X1EMF0</accession>
<comment type="caution">
    <text evidence="1">The sequence shown here is derived from an EMBL/GenBank/DDBJ whole genome shotgun (WGS) entry which is preliminary data.</text>
</comment>
<reference evidence="1" key="1">
    <citation type="journal article" date="2014" name="Front. Microbiol.">
        <title>High frequency of phylogenetically diverse reductive dehalogenase-homologous genes in deep subseafloor sedimentary metagenomes.</title>
        <authorList>
            <person name="Kawai M."/>
            <person name="Futagami T."/>
            <person name="Toyoda A."/>
            <person name="Takaki Y."/>
            <person name="Nishi S."/>
            <person name="Hori S."/>
            <person name="Arai W."/>
            <person name="Tsubouchi T."/>
            <person name="Morono Y."/>
            <person name="Uchiyama I."/>
            <person name="Ito T."/>
            <person name="Fujiyama A."/>
            <person name="Inagaki F."/>
            <person name="Takami H."/>
        </authorList>
    </citation>
    <scope>NUCLEOTIDE SEQUENCE</scope>
    <source>
        <strain evidence="1">Expedition CK06-06</strain>
    </source>
</reference>
<protein>
    <submittedName>
        <fullName evidence="1">Uncharacterized protein</fullName>
    </submittedName>
</protein>